<dbReference type="GO" id="GO:0006508">
    <property type="term" value="P:proteolysis"/>
    <property type="evidence" value="ECO:0007669"/>
    <property type="project" value="UniProtKB-KW"/>
</dbReference>
<proteinExistence type="predicted"/>
<sequence>MHPEKITGWREWLALPDLGINAIKAKVDTGARTSCLHAFRLEPFERNGEEWLKIWVHPIQNDLTEHVCEAPVLEQREVTDSGGHKEIRYVIRTRVQVGFGPSADEFLAELTLTNRDTMKFRMLLGRQALNGRYLVDPQASYLQGKPL</sequence>
<protein>
    <submittedName>
        <fullName evidence="2">ATP-dependent zinc protease</fullName>
    </submittedName>
</protein>
<dbReference type="InterPro" id="IPR021109">
    <property type="entry name" value="Peptidase_aspartic_dom_sf"/>
</dbReference>
<organism evidence="2 3">
    <name type="scientific">Aliidiomarina sanyensis</name>
    <dbReference type="NCBI Taxonomy" id="1249555"/>
    <lineage>
        <taxon>Bacteria</taxon>
        <taxon>Pseudomonadati</taxon>
        <taxon>Pseudomonadota</taxon>
        <taxon>Gammaproteobacteria</taxon>
        <taxon>Alteromonadales</taxon>
        <taxon>Idiomarinaceae</taxon>
        <taxon>Aliidiomarina</taxon>
    </lineage>
</organism>
<accession>A0A432WIS4</accession>
<dbReference type="AlphaFoldDB" id="A0A432WIS4"/>
<dbReference type="EMBL" id="PIPM01000005">
    <property type="protein sequence ID" value="RUO33569.1"/>
    <property type="molecule type" value="Genomic_DNA"/>
</dbReference>
<dbReference type="InterPro" id="IPR008503">
    <property type="entry name" value="Asp_endopeptidase"/>
</dbReference>
<dbReference type="PANTHER" id="PTHR38037">
    <property type="entry name" value="ZN_PROTEASE DOMAIN-CONTAINING PROTEIN"/>
    <property type="match status" value="1"/>
</dbReference>
<evidence type="ECO:0000313" key="2">
    <source>
        <dbReference type="EMBL" id="RUO33569.1"/>
    </source>
</evidence>
<reference evidence="2 3" key="1">
    <citation type="journal article" date="2011" name="Front. Microbiol.">
        <title>Genomic signatures of strain selection and enhancement in Bacillus atrophaeus var. globigii, a historical biowarfare simulant.</title>
        <authorList>
            <person name="Gibbons H.S."/>
            <person name="Broomall S.M."/>
            <person name="McNew L.A."/>
            <person name="Daligault H."/>
            <person name="Chapman C."/>
            <person name="Bruce D."/>
            <person name="Karavis M."/>
            <person name="Krepps M."/>
            <person name="McGregor P.A."/>
            <person name="Hong C."/>
            <person name="Park K.H."/>
            <person name="Akmal A."/>
            <person name="Feldman A."/>
            <person name="Lin J.S."/>
            <person name="Chang W.E."/>
            <person name="Higgs B.W."/>
            <person name="Demirev P."/>
            <person name="Lindquist J."/>
            <person name="Liem A."/>
            <person name="Fochler E."/>
            <person name="Read T.D."/>
            <person name="Tapia R."/>
            <person name="Johnson S."/>
            <person name="Bishop-Lilly K.A."/>
            <person name="Detter C."/>
            <person name="Han C."/>
            <person name="Sozhamannan S."/>
            <person name="Rosenzweig C.N."/>
            <person name="Skowronski E.W."/>
        </authorList>
    </citation>
    <scope>NUCLEOTIDE SEQUENCE [LARGE SCALE GENOMIC DNA]</scope>
    <source>
        <strain evidence="2 3">GYP-17</strain>
    </source>
</reference>
<dbReference type="SUPFAM" id="SSF50630">
    <property type="entry name" value="Acid proteases"/>
    <property type="match status" value="1"/>
</dbReference>
<dbReference type="OrthoDB" id="9782977at2"/>
<keyword evidence="2" id="KW-0378">Hydrolase</keyword>
<dbReference type="Gene3D" id="2.40.70.10">
    <property type="entry name" value="Acid Proteases"/>
    <property type="match status" value="1"/>
</dbReference>
<evidence type="ECO:0000313" key="3">
    <source>
        <dbReference type="Proteomes" id="UP000288405"/>
    </source>
</evidence>
<feature type="domain" description="Retropepsin-like aspartic endopeptidase" evidence="1">
    <location>
        <begin position="6"/>
        <end position="145"/>
    </location>
</feature>
<dbReference type="Pfam" id="PF05618">
    <property type="entry name" value="Zn_protease"/>
    <property type="match status" value="1"/>
</dbReference>
<keyword evidence="3" id="KW-1185">Reference proteome</keyword>
<dbReference type="Proteomes" id="UP000288405">
    <property type="component" value="Unassembled WGS sequence"/>
</dbReference>
<dbReference type="PANTHER" id="PTHR38037:SF1">
    <property type="entry name" value="ATP-DEPENDENT ZINC PROTEASE DOMAIN-CONTAINING PROTEIN-RELATED"/>
    <property type="match status" value="1"/>
</dbReference>
<name>A0A432WIS4_9GAMM</name>
<dbReference type="GO" id="GO:0008233">
    <property type="term" value="F:peptidase activity"/>
    <property type="evidence" value="ECO:0007669"/>
    <property type="project" value="UniProtKB-KW"/>
</dbReference>
<comment type="caution">
    <text evidence="2">The sequence shown here is derived from an EMBL/GenBank/DDBJ whole genome shotgun (WGS) entry which is preliminary data.</text>
</comment>
<evidence type="ECO:0000259" key="1">
    <source>
        <dbReference type="Pfam" id="PF05618"/>
    </source>
</evidence>
<keyword evidence="2" id="KW-0645">Protease</keyword>
<gene>
    <name evidence="2" type="ORF">CWE11_06820</name>
</gene>